<evidence type="ECO:0000256" key="1">
    <source>
        <dbReference type="ARBA" id="ARBA00007352"/>
    </source>
</evidence>
<evidence type="ECO:0000256" key="7">
    <source>
        <dbReference type="ARBA" id="ARBA00023014"/>
    </source>
</evidence>
<dbReference type="GO" id="GO:0046872">
    <property type="term" value="F:metal ion binding"/>
    <property type="evidence" value="ECO:0007669"/>
    <property type="project" value="UniProtKB-KW"/>
</dbReference>
<keyword evidence="3 8" id="KW-0479">Metal-binding</keyword>
<dbReference type="GO" id="GO:0051539">
    <property type="term" value="F:4 iron, 4 sulfur cluster binding"/>
    <property type="evidence" value="ECO:0007669"/>
    <property type="project" value="TreeGrafter"/>
</dbReference>
<evidence type="ECO:0000256" key="3">
    <source>
        <dbReference type="ARBA" id="ARBA00022723"/>
    </source>
</evidence>
<dbReference type="InterPro" id="IPR033756">
    <property type="entry name" value="YlxH/NBP35"/>
</dbReference>
<dbReference type="SUPFAM" id="SSF117916">
    <property type="entry name" value="Fe-S cluster assembly (FSCA) domain-like"/>
    <property type="match status" value="1"/>
</dbReference>
<dbReference type="Proteomes" id="UP000182589">
    <property type="component" value="Unassembled WGS sequence"/>
</dbReference>
<feature type="binding site" evidence="8">
    <location>
        <begin position="130"/>
        <end position="137"/>
    </location>
    <ligand>
        <name>ATP</name>
        <dbReference type="ChEBI" id="CHEBI:30616"/>
    </ligand>
</feature>
<evidence type="ECO:0000256" key="5">
    <source>
        <dbReference type="ARBA" id="ARBA00022840"/>
    </source>
</evidence>
<keyword evidence="8" id="KW-0378">Hydrolase</keyword>
<name>A0A1H2R7S4_9BACL</name>
<comment type="similarity">
    <text evidence="2">In the C-terminal section; belongs to the Mrp/NBP35 ATP-binding proteins family.</text>
</comment>
<keyword evidence="6 8" id="KW-0408">Iron</keyword>
<reference evidence="11" key="1">
    <citation type="submission" date="2016-10" db="EMBL/GenBank/DDBJ databases">
        <authorList>
            <person name="Varghese N."/>
        </authorList>
    </citation>
    <scope>NUCLEOTIDE SEQUENCE [LARGE SCALE GENOMIC DNA]</scope>
    <source>
        <strain evidence="11">DSM 12489</strain>
    </source>
</reference>
<evidence type="ECO:0000256" key="6">
    <source>
        <dbReference type="ARBA" id="ARBA00023004"/>
    </source>
</evidence>
<dbReference type="GO" id="GO:0016887">
    <property type="term" value="F:ATP hydrolysis activity"/>
    <property type="evidence" value="ECO:0007669"/>
    <property type="project" value="UniProtKB-UniRule"/>
</dbReference>
<dbReference type="Pfam" id="PF01883">
    <property type="entry name" value="FeS_assembly_P"/>
    <property type="match status" value="1"/>
</dbReference>
<keyword evidence="5 8" id="KW-0067">ATP-binding</keyword>
<evidence type="ECO:0000256" key="8">
    <source>
        <dbReference type="HAMAP-Rule" id="MF_02040"/>
    </source>
</evidence>
<comment type="subunit">
    <text evidence="8">Homodimer.</text>
</comment>
<dbReference type="GO" id="GO:0016226">
    <property type="term" value="P:iron-sulfur cluster assembly"/>
    <property type="evidence" value="ECO:0007669"/>
    <property type="project" value="InterPro"/>
</dbReference>
<dbReference type="EMBL" id="FNOJ01000002">
    <property type="protein sequence ID" value="SDW15421.1"/>
    <property type="molecule type" value="Genomic_DNA"/>
</dbReference>
<dbReference type="PANTHER" id="PTHR42961">
    <property type="entry name" value="IRON-SULFUR PROTEIN NUBPL"/>
    <property type="match status" value="1"/>
</dbReference>
<dbReference type="InterPro" id="IPR000808">
    <property type="entry name" value="Mrp-like_CS"/>
</dbReference>
<keyword evidence="4 8" id="KW-0547">Nucleotide-binding</keyword>
<dbReference type="GO" id="GO:0140663">
    <property type="term" value="F:ATP-dependent FeS chaperone activity"/>
    <property type="evidence" value="ECO:0007669"/>
    <property type="project" value="InterPro"/>
</dbReference>
<proteinExistence type="inferred from homology"/>
<keyword evidence="7 8" id="KW-0411">Iron-sulfur</keyword>
<dbReference type="PANTHER" id="PTHR42961:SF2">
    <property type="entry name" value="IRON-SULFUR PROTEIN NUBPL"/>
    <property type="match status" value="1"/>
</dbReference>
<sequence>MPDTNEKWGIILITNEQVLEALDDVEDPEVHRSIVELHMVKSIEINGAHVRVEVLLTIRGCPLHTTIERAVREKLLSLDGVRTVEVAIGHMNDEERARFAEIVRGKRSQTAIPAVLDPALGIEFIAIASGKGGVGKSTVTAHLGYELGQLGLRVGIVDADIYGFSIPGIFGVQLQKPTMIDDLIMPIELGNLRLISMQYFVPDNSPVVWRGPMLGKMLRNFFSQVYWGELDVMLLDLPPGTGDIALDIHQLIPKSKEIIVTTPHAGAAEVAVRAGLMGLRTNHEILGVVENMSHFVCPGCGEKTYVFGQGGGERVAQDLQTDLLAQIPISNLEMETTSPFDTGGTQRESYQRLAERVMSAVRLGRRNLPKRSLYN</sequence>
<protein>
    <recommendedName>
        <fullName evidence="8">Iron-sulfur cluster carrier protein</fullName>
    </recommendedName>
</protein>
<dbReference type="SUPFAM" id="SSF52540">
    <property type="entry name" value="P-loop containing nucleoside triphosphate hydrolases"/>
    <property type="match status" value="1"/>
</dbReference>
<evidence type="ECO:0000313" key="11">
    <source>
        <dbReference type="Proteomes" id="UP000182589"/>
    </source>
</evidence>
<dbReference type="PROSITE" id="PS01215">
    <property type="entry name" value="MRP"/>
    <property type="match status" value="1"/>
</dbReference>
<comment type="similarity">
    <text evidence="8">Belongs to the Mrp/NBP35 ATP-binding proteins family.</text>
</comment>
<gene>
    <name evidence="10" type="ORF">SAMN04489725_102200</name>
</gene>
<accession>A0A1H2R7S4</accession>
<dbReference type="Gene3D" id="3.30.300.130">
    <property type="entry name" value="Fe-S cluster assembly (FSCA)"/>
    <property type="match status" value="1"/>
</dbReference>
<keyword evidence="11" id="KW-1185">Reference proteome</keyword>
<dbReference type="Pfam" id="PF10609">
    <property type="entry name" value="ParA"/>
    <property type="match status" value="1"/>
</dbReference>
<evidence type="ECO:0000256" key="4">
    <source>
        <dbReference type="ARBA" id="ARBA00022741"/>
    </source>
</evidence>
<organism evidence="10 11">
    <name type="scientific">Alicyclobacillus hesperidum</name>
    <dbReference type="NCBI Taxonomy" id="89784"/>
    <lineage>
        <taxon>Bacteria</taxon>
        <taxon>Bacillati</taxon>
        <taxon>Bacillota</taxon>
        <taxon>Bacilli</taxon>
        <taxon>Bacillales</taxon>
        <taxon>Alicyclobacillaceae</taxon>
        <taxon>Alicyclobacillus</taxon>
    </lineage>
</organism>
<comment type="function">
    <text evidence="8">Binds and transfers iron-sulfur (Fe-S) clusters to target apoproteins. Can hydrolyze ATP.</text>
</comment>
<dbReference type="STRING" id="89784.SAMN04489725_102200"/>
<evidence type="ECO:0000313" key="10">
    <source>
        <dbReference type="EMBL" id="SDW15421.1"/>
    </source>
</evidence>
<dbReference type="AlphaFoldDB" id="A0A1H2R7S4"/>
<dbReference type="InterPro" id="IPR044304">
    <property type="entry name" value="NUBPL-like"/>
</dbReference>
<dbReference type="HAMAP" id="MF_02040">
    <property type="entry name" value="Mrp_NBP35"/>
    <property type="match status" value="1"/>
</dbReference>
<dbReference type="CDD" id="cd02037">
    <property type="entry name" value="Mrp_NBP35"/>
    <property type="match status" value="1"/>
</dbReference>
<evidence type="ECO:0000256" key="2">
    <source>
        <dbReference type="ARBA" id="ARBA00008205"/>
    </source>
</evidence>
<feature type="domain" description="MIP18 family-like" evidence="9">
    <location>
        <begin position="16"/>
        <end position="86"/>
    </location>
</feature>
<evidence type="ECO:0000259" key="9">
    <source>
        <dbReference type="Pfam" id="PF01883"/>
    </source>
</evidence>
<dbReference type="Gene3D" id="3.40.50.300">
    <property type="entry name" value="P-loop containing nucleotide triphosphate hydrolases"/>
    <property type="match status" value="1"/>
</dbReference>
<dbReference type="InterPro" id="IPR019591">
    <property type="entry name" value="Mrp/NBP35_ATP-bd"/>
</dbReference>
<comment type="similarity">
    <text evidence="1">In the N-terminal section; belongs to the MIP18 family.</text>
</comment>
<dbReference type="GO" id="GO:0005524">
    <property type="term" value="F:ATP binding"/>
    <property type="evidence" value="ECO:0007669"/>
    <property type="project" value="UniProtKB-UniRule"/>
</dbReference>
<dbReference type="InterPro" id="IPR002744">
    <property type="entry name" value="MIP18-like"/>
</dbReference>
<dbReference type="InterPro" id="IPR034904">
    <property type="entry name" value="FSCA_dom_sf"/>
</dbReference>
<dbReference type="InterPro" id="IPR027417">
    <property type="entry name" value="P-loop_NTPase"/>
</dbReference>